<dbReference type="PANTHER" id="PTHR11732">
    <property type="entry name" value="ALDO/KETO REDUCTASE"/>
    <property type="match status" value="1"/>
</dbReference>
<dbReference type="FunFam" id="3.20.20.100:FF:000006">
    <property type="entry name" value="Aldo-keto reductase family 1 member A1"/>
    <property type="match status" value="1"/>
</dbReference>
<proteinExistence type="inferred from homology"/>
<name>A0A7J7K6Q7_BUGNE</name>
<evidence type="ECO:0000256" key="5">
    <source>
        <dbReference type="PIRSR" id="PIRSR000097-2"/>
    </source>
</evidence>
<reference evidence="8" key="1">
    <citation type="submission" date="2020-06" db="EMBL/GenBank/DDBJ databases">
        <title>Draft genome of Bugula neritina, a colonial animal packing powerful symbionts and potential medicines.</title>
        <authorList>
            <person name="Rayko M."/>
        </authorList>
    </citation>
    <scope>NUCLEOTIDE SEQUENCE [LARGE SCALE GENOMIC DNA]</scope>
    <source>
        <strain evidence="8">Kwan_BN1</strain>
    </source>
</reference>
<dbReference type="InterPro" id="IPR036812">
    <property type="entry name" value="NAD(P)_OxRdtase_dom_sf"/>
</dbReference>
<dbReference type="Proteomes" id="UP000593567">
    <property type="component" value="Unassembled WGS sequence"/>
</dbReference>
<evidence type="ECO:0000256" key="4">
    <source>
        <dbReference type="PIRSR" id="PIRSR000097-1"/>
    </source>
</evidence>
<dbReference type="InterPro" id="IPR020471">
    <property type="entry name" value="AKR"/>
</dbReference>
<dbReference type="PROSITE" id="PS00062">
    <property type="entry name" value="ALDOKETO_REDUCTASE_2"/>
    <property type="match status" value="1"/>
</dbReference>
<feature type="binding site" evidence="5">
    <location>
        <position position="115"/>
    </location>
    <ligand>
        <name>substrate</name>
    </ligand>
</feature>
<dbReference type="PIRSF" id="PIRSF000097">
    <property type="entry name" value="AKR"/>
    <property type="match status" value="1"/>
</dbReference>
<evidence type="ECO:0000256" key="6">
    <source>
        <dbReference type="PIRSR" id="PIRSR000097-3"/>
    </source>
</evidence>
<evidence type="ECO:0000313" key="8">
    <source>
        <dbReference type="EMBL" id="KAF6033644.1"/>
    </source>
</evidence>
<dbReference type="PRINTS" id="PR00069">
    <property type="entry name" value="ALDKETRDTASE"/>
</dbReference>
<dbReference type="EMBL" id="VXIV02001272">
    <property type="protein sequence ID" value="KAF6033644.1"/>
    <property type="molecule type" value="Genomic_DNA"/>
</dbReference>
<keyword evidence="2" id="KW-0521">NADP</keyword>
<keyword evidence="3" id="KW-0560">Oxidoreductase</keyword>
<feature type="active site" description="Proton donor" evidence="4">
    <location>
        <position position="52"/>
    </location>
</feature>
<protein>
    <recommendedName>
        <fullName evidence="7">NADP-dependent oxidoreductase domain-containing protein</fullName>
    </recommendedName>
</protein>
<evidence type="ECO:0000256" key="1">
    <source>
        <dbReference type="ARBA" id="ARBA00007905"/>
    </source>
</evidence>
<keyword evidence="9" id="KW-1185">Reference proteome</keyword>
<dbReference type="GO" id="GO:0016491">
    <property type="term" value="F:oxidoreductase activity"/>
    <property type="evidence" value="ECO:0007669"/>
    <property type="project" value="UniProtKB-KW"/>
</dbReference>
<dbReference type="InterPro" id="IPR023210">
    <property type="entry name" value="NADP_OxRdtase_dom"/>
</dbReference>
<evidence type="ECO:0000259" key="7">
    <source>
        <dbReference type="Pfam" id="PF00248"/>
    </source>
</evidence>
<dbReference type="InterPro" id="IPR018170">
    <property type="entry name" value="Aldo/ket_reductase_CS"/>
</dbReference>
<dbReference type="AlphaFoldDB" id="A0A7J7K6Q7"/>
<dbReference type="SUPFAM" id="SSF51430">
    <property type="entry name" value="NAD(P)-linked oxidoreductase"/>
    <property type="match status" value="1"/>
</dbReference>
<feature type="domain" description="NADP-dependent oxidoreductase" evidence="7">
    <location>
        <begin position="19"/>
        <end position="303"/>
    </location>
</feature>
<dbReference type="Gene3D" id="3.20.20.100">
    <property type="entry name" value="NADP-dependent oxidoreductase domain"/>
    <property type="match status" value="1"/>
</dbReference>
<dbReference type="Pfam" id="PF00248">
    <property type="entry name" value="Aldo_ket_red"/>
    <property type="match status" value="1"/>
</dbReference>
<evidence type="ECO:0000256" key="3">
    <source>
        <dbReference type="ARBA" id="ARBA00023002"/>
    </source>
</evidence>
<dbReference type="PROSITE" id="PS00063">
    <property type="entry name" value="ALDOKETO_REDUCTASE_3"/>
    <property type="match status" value="1"/>
</dbReference>
<gene>
    <name evidence="8" type="ORF">EB796_008050</name>
</gene>
<sequence length="332" mass="37307">MSAGKTTLPMLSGKPMHIVGLGTWQSKSGEVKEAVKIAIEAGYKHIDTARGYYNEGEIGEALEEMIKAGRVTREELFITTKVLNCAAALPHRVRQQTEISLKLLKTSYIDLLLIHFPIAFEDSKLDDTPPSFLPFSEKGEALVSDVDYLDTYKEMEKLVDAGLVKALGLSNFSIEQVKRVWDAARIKPTNNQVECHAWFPQHELTEFCQSKGMTLSAYGPIGSPGSAAIRGSKTSDVLLEDPVVVKLAEKLKKTPAQILMRYLIQRNIIVLPKSVNRDRIISNLQLFDFELSDAEMEEMKSINREERLFTFASFFKGDKVENHPHLPWPKVL</sequence>
<dbReference type="OrthoDB" id="416253at2759"/>
<feature type="site" description="Lowers pKa of active site Tyr" evidence="6">
    <location>
        <position position="81"/>
    </location>
</feature>
<comment type="caution">
    <text evidence="8">The sequence shown here is derived from an EMBL/GenBank/DDBJ whole genome shotgun (WGS) entry which is preliminary data.</text>
</comment>
<evidence type="ECO:0000313" key="9">
    <source>
        <dbReference type="Proteomes" id="UP000593567"/>
    </source>
</evidence>
<accession>A0A7J7K6Q7</accession>
<evidence type="ECO:0000256" key="2">
    <source>
        <dbReference type="ARBA" id="ARBA00022857"/>
    </source>
</evidence>
<comment type="similarity">
    <text evidence="1">Belongs to the aldo/keto reductase family.</text>
</comment>
<organism evidence="8 9">
    <name type="scientific">Bugula neritina</name>
    <name type="common">Brown bryozoan</name>
    <name type="synonym">Sertularia neritina</name>
    <dbReference type="NCBI Taxonomy" id="10212"/>
    <lineage>
        <taxon>Eukaryota</taxon>
        <taxon>Metazoa</taxon>
        <taxon>Spiralia</taxon>
        <taxon>Lophotrochozoa</taxon>
        <taxon>Bryozoa</taxon>
        <taxon>Gymnolaemata</taxon>
        <taxon>Cheilostomatida</taxon>
        <taxon>Flustrina</taxon>
        <taxon>Buguloidea</taxon>
        <taxon>Bugulidae</taxon>
        <taxon>Bugula</taxon>
    </lineage>
</organism>